<dbReference type="STRING" id="76595.SAMN05660313_01680"/>
<feature type="compositionally biased region" description="Polar residues" evidence="1">
    <location>
        <begin position="182"/>
        <end position="191"/>
    </location>
</feature>
<accession>A0A1K1P8D2</accession>
<name>A0A1K1P8D2_9FLAO</name>
<proteinExistence type="predicted"/>
<evidence type="ECO:0000313" key="2">
    <source>
        <dbReference type="EMBL" id="SFW43836.1"/>
    </source>
</evidence>
<reference evidence="3" key="1">
    <citation type="submission" date="2016-11" db="EMBL/GenBank/DDBJ databases">
        <authorList>
            <person name="Varghese N."/>
            <person name="Submissions S."/>
        </authorList>
    </citation>
    <scope>NUCLEOTIDE SEQUENCE [LARGE SCALE GENOMIC DNA]</scope>
    <source>
        <strain evidence="3">DSM 24786</strain>
    </source>
</reference>
<dbReference type="AlphaFoldDB" id="A0A1K1P8D2"/>
<sequence>MIKRNTILKNIKKVSLIAFSSIALISCSDDDDAPEEQNEEEVITTVIVKLTPEAGGTAVTLMSKDDDGADGPNAPVITVENLAANTIYNGTITLLNETESPAEDITLEVAEEDDDHQFFYAVSGAISNTEYTDMDEDGNPVGITFTLSTTDAGAATLGVTLRHEPKKPNDGTLTDAGGATDVEQTFSVTVE</sequence>
<dbReference type="PROSITE" id="PS51257">
    <property type="entry name" value="PROKAR_LIPOPROTEIN"/>
    <property type="match status" value="1"/>
</dbReference>
<keyword evidence="3" id="KW-1185">Reference proteome</keyword>
<dbReference type="OrthoDB" id="713689at2"/>
<evidence type="ECO:0000256" key="1">
    <source>
        <dbReference type="SAM" id="MobiDB-lite"/>
    </source>
</evidence>
<evidence type="ECO:0000313" key="3">
    <source>
        <dbReference type="Proteomes" id="UP000183257"/>
    </source>
</evidence>
<feature type="region of interest" description="Disordered" evidence="1">
    <location>
        <begin position="164"/>
        <end position="191"/>
    </location>
</feature>
<gene>
    <name evidence="2" type="ORF">SAMN05660313_01680</name>
</gene>
<organism evidence="2 3">
    <name type="scientific">Cellulophaga fucicola</name>
    <dbReference type="NCBI Taxonomy" id="76595"/>
    <lineage>
        <taxon>Bacteria</taxon>
        <taxon>Pseudomonadati</taxon>
        <taxon>Bacteroidota</taxon>
        <taxon>Flavobacteriia</taxon>
        <taxon>Flavobacteriales</taxon>
        <taxon>Flavobacteriaceae</taxon>
        <taxon>Cellulophaga</taxon>
    </lineage>
</organism>
<dbReference type="Proteomes" id="UP000183257">
    <property type="component" value="Unassembled WGS sequence"/>
</dbReference>
<evidence type="ECO:0008006" key="4">
    <source>
        <dbReference type="Google" id="ProtNLM"/>
    </source>
</evidence>
<protein>
    <recommendedName>
        <fullName evidence="4">Type 1 periplasmic binding fold superfamily protein</fullName>
    </recommendedName>
</protein>
<dbReference type="EMBL" id="FPIY01000002">
    <property type="protein sequence ID" value="SFW43836.1"/>
    <property type="molecule type" value="Genomic_DNA"/>
</dbReference>
<dbReference type="RefSeq" id="WP_072303333.1">
    <property type="nucleotide sequence ID" value="NZ_FPIY01000002.1"/>
</dbReference>